<keyword evidence="2" id="KW-0378">Hydrolase</keyword>
<dbReference type="EMBL" id="MU003781">
    <property type="protein sequence ID" value="KAF2722596.1"/>
    <property type="molecule type" value="Genomic_DNA"/>
</dbReference>
<reference evidence="4" key="1">
    <citation type="journal article" date="2020" name="Stud. Mycol.">
        <title>101 Dothideomycetes genomes: a test case for predicting lifestyles and emergence of pathogens.</title>
        <authorList>
            <person name="Haridas S."/>
            <person name="Albert R."/>
            <person name="Binder M."/>
            <person name="Bloem J."/>
            <person name="Labutti K."/>
            <person name="Salamov A."/>
            <person name="Andreopoulos B."/>
            <person name="Baker S."/>
            <person name="Barry K."/>
            <person name="Bills G."/>
            <person name="Bluhm B."/>
            <person name="Cannon C."/>
            <person name="Castanera R."/>
            <person name="Culley D."/>
            <person name="Daum C."/>
            <person name="Ezra D."/>
            <person name="Gonzalez J."/>
            <person name="Henrissat B."/>
            <person name="Kuo A."/>
            <person name="Liang C."/>
            <person name="Lipzen A."/>
            <person name="Lutzoni F."/>
            <person name="Magnuson J."/>
            <person name="Mondo S."/>
            <person name="Nolan M."/>
            <person name="Ohm R."/>
            <person name="Pangilinan J."/>
            <person name="Park H.-J."/>
            <person name="Ramirez L."/>
            <person name="Alfaro M."/>
            <person name="Sun H."/>
            <person name="Tritt A."/>
            <person name="Yoshinaga Y."/>
            <person name="Zwiers L.-H."/>
            <person name="Turgeon B."/>
            <person name="Goodwin S."/>
            <person name="Spatafora J."/>
            <person name="Crous P."/>
            <person name="Grigoriev I."/>
        </authorList>
    </citation>
    <scope>NUCLEOTIDE SEQUENCE</scope>
    <source>
        <strain evidence="4">CBS 116435</strain>
    </source>
</reference>
<dbReference type="Proteomes" id="UP000799441">
    <property type="component" value="Unassembled WGS sequence"/>
</dbReference>
<dbReference type="SUPFAM" id="SSF53933">
    <property type="entry name" value="Microbial ribonucleases"/>
    <property type="match status" value="1"/>
</dbReference>
<dbReference type="GO" id="GO:0016787">
    <property type="term" value="F:hydrolase activity"/>
    <property type="evidence" value="ECO:0007669"/>
    <property type="project" value="UniProtKB-KW"/>
</dbReference>
<sequence>MQYAMKTFATSLLVSLAVAANHSPVTIKNFDSSFDVKCGKTKVAGTDIRNAISWAVNLSNNGETRQGKSADPYPHYYGNGENFEFVSDECNGANNNRNLFPIIKGGYFGEDGKNDEGKFRAVYVYSGGNVDVESHSVAYYCGTIFHNDNVNSFDGCDVKEA</sequence>
<evidence type="ECO:0000256" key="2">
    <source>
        <dbReference type="ARBA" id="ARBA00022801"/>
    </source>
</evidence>
<accession>A0A9P4URH6</accession>
<proteinExistence type="predicted"/>
<evidence type="ECO:0000256" key="3">
    <source>
        <dbReference type="SAM" id="SignalP"/>
    </source>
</evidence>
<evidence type="ECO:0000256" key="1">
    <source>
        <dbReference type="ARBA" id="ARBA00022722"/>
    </source>
</evidence>
<feature type="signal peptide" evidence="3">
    <location>
        <begin position="1"/>
        <end position="19"/>
    </location>
</feature>
<keyword evidence="1" id="KW-0540">Nuclease</keyword>
<keyword evidence="5" id="KW-1185">Reference proteome</keyword>
<dbReference type="GO" id="GO:0004521">
    <property type="term" value="F:RNA endonuclease activity"/>
    <property type="evidence" value="ECO:0007669"/>
    <property type="project" value="InterPro"/>
</dbReference>
<dbReference type="Gene3D" id="3.10.450.30">
    <property type="entry name" value="Microbial ribonucleases"/>
    <property type="match status" value="1"/>
</dbReference>
<dbReference type="AlphaFoldDB" id="A0A9P4URH6"/>
<name>A0A9P4URH6_9PEZI</name>
<evidence type="ECO:0000313" key="5">
    <source>
        <dbReference type="Proteomes" id="UP000799441"/>
    </source>
</evidence>
<gene>
    <name evidence="4" type="ORF">K431DRAFT_345367</name>
</gene>
<protein>
    <submittedName>
        <fullName evidence="4">Uncharacterized protein</fullName>
    </submittedName>
</protein>
<keyword evidence="3" id="KW-0732">Signal</keyword>
<organism evidence="4 5">
    <name type="scientific">Polychaeton citri CBS 116435</name>
    <dbReference type="NCBI Taxonomy" id="1314669"/>
    <lineage>
        <taxon>Eukaryota</taxon>
        <taxon>Fungi</taxon>
        <taxon>Dikarya</taxon>
        <taxon>Ascomycota</taxon>
        <taxon>Pezizomycotina</taxon>
        <taxon>Dothideomycetes</taxon>
        <taxon>Dothideomycetidae</taxon>
        <taxon>Capnodiales</taxon>
        <taxon>Capnodiaceae</taxon>
        <taxon>Polychaeton</taxon>
    </lineage>
</organism>
<dbReference type="OrthoDB" id="5425539at2759"/>
<dbReference type="Pfam" id="PF00545">
    <property type="entry name" value="Ribonuclease"/>
    <property type="match status" value="1"/>
</dbReference>
<evidence type="ECO:0000313" key="4">
    <source>
        <dbReference type="EMBL" id="KAF2722596.1"/>
    </source>
</evidence>
<comment type="caution">
    <text evidence="4">The sequence shown here is derived from an EMBL/GenBank/DDBJ whole genome shotgun (WGS) entry which is preliminary data.</text>
</comment>
<dbReference type="GO" id="GO:0003723">
    <property type="term" value="F:RNA binding"/>
    <property type="evidence" value="ECO:0007669"/>
    <property type="project" value="InterPro"/>
</dbReference>
<feature type="chain" id="PRO_5040157407" evidence="3">
    <location>
        <begin position="20"/>
        <end position="161"/>
    </location>
</feature>
<dbReference type="InterPro" id="IPR000026">
    <property type="entry name" value="N1-like"/>
</dbReference>
<dbReference type="InterPro" id="IPR016191">
    <property type="entry name" value="Ribonuclease/ribotoxin"/>
</dbReference>